<feature type="modified residue" description="4-aspartylphosphate" evidence="4">
    <location>
        <position position="4"/>
    </location>
</feature>
<evidence type="ECO:0000256" key="5">
    <source>
        <dbReference type="SAM" id="MobiDB-lite"/>
    </source>
</evidence>
<reference evidence="8" key="1">
    <citation type="journal article" date="2019" name="Int. J. Syst. Evol. Microbiol.">
        <title>The Global Catalogue of Microorganisms (GCM) 10K type strain sequencing project: providing services to taxonomists for standard genome sequencing and annotation.</title>
        <authorList>
            <consortium name="The Broad Institute Genomics Platform"/>
            <consortium name="The Broad Institute Genome Sequencing Center for Infectious Disease"/>
            <person name="Wu L."/>
            <person name="Ma J."/>
        </authorList>
    </citation>
    <scope>NUCLEOTIDE SEQUENCE [LARGE SCALE GENOMIC DNA]</scope>
    <source>
        <strain evidence="8">JCM 16902</strain>
    </source>
</reference>
<keyword evidence="3" id="KW-0804">Transcription</keyword>
<accession>A0ABP6ZIQ0</accession>
<dbReference type="InterPro" id="IPR001789">
    <property type="entry name" value="Sig_transdc_resp-reg_receiver"/>
</dbReference>
<keyword evidence="2" id="KW-0238">DNA-binding</keyword>
<dbReference type="SUPFAM" id="SSF52172">
    <property type="entry name" value="CheY-like"/>
    <property type="match status" value="1"/>
</dbReference>
<evidence type="ECO:0000313" key="7">
    <source>
        <dbReference type="EMBL" id="GAA3607395.1"/>
    </source>
</evidence>
<feature type="region of interest" description="Disordered" evidence="5">
    <location>
        <begin position="100"/>
        <end position="128"/>
    </location>
</feature>
<dbReference type="Proteomes" id="UP001501074">
    <property type="component" value="Unassembled WGS sequence"/>
</dbReference>
<evidence type="ECO:0000256" key="2">
    <source>
        <dbReference type="ARBA" id="ARBA00023125"/>
    </source>
</evidence>
<evidence type="ECO:0000259" key="6">
    <source>
        <dbReference type="PROSITE" id="PS50110"/>
    </source>
</evidence>
<gene>
    <name evidence="7" type="ORF">GCM10022223_24220</name>
</gene>
<keyword evidence="4" id="KW-0597">Phosphoprotein</keyword>
<dbReference type="Gene3D" id="3.40.50.2300">
    <property type="match status" value="1"/>
</dbReference>
<dbReference type="InterPro" id="IPR058245">
    <property type="entry name" value="NreC/VraR/RcsB-like_REC"/>
</dbReference>
<proteinExistence type="predicted"/>
<dbReference type="InterPro" id="IPR011006">
    <property type="entry name" value="CheY-like_superfamily"/>
</dbReference>
<feature type="compositionally biased region" description="Basic residues" evidence="5">
    <location>
        <begin position="111"/>
        <end position="128"/>
    </location>
</feature>
<keyword evidence="8" id="KW-1185">Reference proteome</keyword>
<dbReference type="Pfam" id="PF00072">
    <property type="entry name" value="Response_reg"/>
    <property type="match status" value="1"/>
</dbReference>
<evidence type="ECO:0000256" key="4">
    <source>
        <dbReference type="PROSITE-ProRule" id="PRU00169"/>
    </source>
</evidence>
<dbReference type="CDD" id="cd17535">
    <property type="entry name" value="REC_NarL-like"/>
    <property type="match status" value="1"/>
</dbReference>
<dbReference type="InterPro" id="IPR039420">
    <property type="entry name" value="WalR-like"/>
</dbReference>
<evidence type="ECO:0000256" key="1">
    <source>
        <dbReference type="ARBA" id="ARBA00023015"/>
    </source>
</evidence>
<dbReference type="EMBL" id="BAAAZO010000003">
    <property type="protein sequence ID" value="GAA3607395.1"/>
    <property type="molecule type" value="Genomic_DNA"/>
</dbReference>
<dbReference type="PANTHER" id="PTHR43214:SF24">
    <property type="entry name" value="TRANSCRIPTIONAL REGULATORY PROTEIN NARL-RELATED"/>
    <property type="match status" value="1"/>
</dbReference>
<evidence type="ECO:0000256" key="3">
    <source>
        <dbReference type="ARBA" id="ARBA00023163"/>
    </source>
</evidence>
<protein>
    <recommendedName>
        <fullName evidence="6">Response regulatory domain-containing protein</fullName>
    </recommendedName>
</protein>
<keyword evidence="1" id="KW-0805">Transcription regulation</keyword>
<name>A0ABP6ZIQ0_9ACTN</name>
<sequence length="128" mass="13930">MLCDIRMPVLDGLGLLAGVTSDPSPASVRTVMLTTFELDEYVFEALELGASGFLLKDAAPRPIREAIRVVADGGSWPAPSVTRRVIEEFGTDVVPTGRVLASRIRPTASRRSSRGSRRAVRTPRQQPR</sequence>
<comment type="caution">
    <text evidence="7">The sequence shown here is derived from an EMBL/GenBank/DDBJ whole genome shotgun (WGS) entry which is preliminary data.</text>
</comment>
<dbReference type="PROSITE" id="PS50110">
    <property type="entry name" value="RESPONSE_REGULATORY"/>
    <property type="match status" value="1"/>
</dbReference>
<evidence type="ECO:0000313" key="8">
    <source>
        <dbReference type="Proteomes" id="UP001501074"/>
    </source>
</evidence>
<dbReference type="PANTHER" id="PTHR43214">
    <property type="entry name" value="TWO-COMPONENT RESPONSE REGULATOR"/>
    <property type="match status" value="1"/>
</dbReference>
<organism evidence="7 8">
    <name type="scientific">Kineosporia mesophila</name>
    <dbReference type="NCBI Taxonomy" id="566012"/>
    <lineage>
        <taxon>Bacteria</taxon>
        <taxon>Bacillati</taxon>
        <taxon>Actinomycetota</taxon>
        <taxon>Actinomycetes</taxon>
        <taxon>Kineosporiales</taxon>
        <taxon>Kineosporiaceae</taxon>
        <taxon>Kineosporia</taxon>
    </lineage>
</organism>
<feature type="domain" description="Response regulatory" evidence="6">
    <location>
        <begin position="1"/>
        <end position="71"/>
    </location>
</feature>